<proteinExistence type="predicted"/>
<name>A0A8J2PCB4_9HEXA</name>
<feature type="non-terminal residue" evidence="1">
    <location>
        <position position="1"/>
    </location>
</feature>
<sequence>TINEEKLNYEVK</sequence>
<organism evidence="1 2">
    <name type="scientific">Allacma fusca</name>
    <dbReference type="NCBI Taxonomy" id="39272"/>
    <lineage>
        <taxon>Eukaryota</taxon>
        <taxon>Metazoa</taxon>
        <taxon>Ecdysozoa</taxon>
        <taxon>Arthropoda</taxon>
        <taxon>Hexapoda</taxon>
        <taxon>Collembola</taxon>
        <taxon>Symphypleona</taxon>
        <taxon>Sminthuridae</taxon>
        <taxon>Allacma</taxon>
    </lineage>
</organism>
<reference evidence="1" key="1">
    <citation type="submission" date="2021-06" db="EMBL/GenBank/DDBJ databases">
        <authorList>
            <person name="Hodson N. C."/>
            <person name="Mongue J. A."/>
            <person name="Jaron S. K."/>
        </authorList>
    </citation>
    <scope>NUCLEOTIDE SEQUENCE</scope>
</reference>
<accession>A0A8J2PCB4</accession>
<gene>
    <name evidence="1" type="ORF">AFUS01_LOCUS28411</name>
</gene>
<keyword evidence="2" id="KW-1185">Reference proteome</keyword>
<protein>
    <submittedName>
        <fullName evidence="1">Uncharacterized protein</fullName>
    </submittedName>
</protein>
<evidence type="ECO:0000313" key="1">
    <source>
        <dbReference type="EMBL" id="CAG7817872.1"/>
    </source>
</evidence>
<evidence type="ECO:0000313" key="2">
    <source>
        <dbReference type="Proteomes" id="UP000708208"/>
    </source>
</evidence>
<comment type="caution">
    <text evidence="1">The sequence shown here is derived from an EMBL/GenBank/DDBJ whole genome shotgun (WGS) entry which is preliminary data.</text>
</comment>
<dbReference type="EMBL" id="CAJVCH010406089">
    <property type="protein sequence ID" value="CAG7817872.1"/>
    <property type="molecule type" value="Genomic_DNA"/>
</dbReference>
<dbReference type="Proteomes" id="UP000708208">
    <property type="component" value="Unassembled WGS sequence"/>
</dbReference>